<keyword evidence="2" id="KW-0560">Oxidoreductase</keyword>
<dbReference type="PIRSF" id="PIRSF000103">
    <property type="entry name" value="HIBADH"/>
    <property type="match status" value="1"/>
</dbReference>
<dbReference type="InterPro" id="IPR015815">
    <property type="entry name" value="HIBADH-related"/>
</dbReference>
<dbReference type="InterPro" id="IPR051265">
    <property type="entry name" value="HIBADH-related_NP60_sf"/>
</dbReference>
<evidence type="ECO:0000313" key="7">
    <source>
        <dbReference type="Proteomes" id="UP001610334"/>
    </source>
</evidence>
<keyword evidence="3" id="KW-0520">NAD</keyword>
<evidence type="ECO:0000256" key="2">
    <source>
        <dbReference type="ARBA" id="ARBA00023002"/>
    </source>
</evidence>
<name>A0ABR4H874_9EURO</name>
<proteinExistence type="inferred from homology"/>
<protein>
    <submittedName>
        <fullName evidence="6">3-hydroxyisobutyrate dehydrogenase</fullName>
    </submittedName>
</protein>
<evidence type="ECO:0000313" key="6">
    <source>
        <dbReference type="EMBL" id="KAL2811515.1"/>
    </source>
</evidence>
<dbReference type="SUPFAM" id="SSF51735">
    <property type="entry name" value="NAD(P)-binding Rossmann-fold domains"/>
    <property type="match status" value="1"/>
</dbReference>
<feature type="domain" description="6-phosphogluconate dehydrogenase NADP-binding" evidence="4">
    <location>
        <begin position="1"/>
        <end position="164"/>
    </location>
</feature>
<dbReference type="PANTHER" id="PTHR43580">
    <property type="entry name" value="OXIDOREDUCTASE GLYR1-RELATED"/>
    <property type="match status" value="1"/>
</dbReference>
<dbReference type="InterPro" id="IPR013328">
    <property type="entry name" value="6PGD_dom2"/>
</dbReference>
<keyword evidence="7" id="KW-1185">Reference proteome</keyword>
<evidence type="ECO:0000256" key="3">
    <source>
        <dbReference type="ARBA" id="ARBA00023027"/>
    </source>
</evidence>
<accession>A0ABR4H874</accession>
<comment type="similarity">
    <text evidence="1">Belongs to the HIBADH-related family. NP60 subfamily.</text>
</comment>
<dbReference type="Proteomes" id="UP001610334">
    <property type="component" value="Unassembled WGS sequence"/>
</dbReference>
<evidence type="ECO:0000259" key="5">
    <source>
        <dbReference type="Pfam" id="PF14833"/>
    </source>
</evidence>
<dbReference type="Pfam" id="PF03446">
    <property type="entry name" value="NAD_binding_2"/>
    <property type="match status" value="1"/>
</dbReference>
<dbReference type="Pfam" id="PF14833">
    <property type="entry name" value="NAD_binding_11"/>
    <property type="match status" value="1"/>
</dbReference>
<comment type="caution">
    <text evidence="6">The sequence shown here is derived from an EMBL/GenBank/DDBJ whole genome shotgun (WGS) entry which is preliminary data.</text>
</comment>
<dbReference type="InterPro" id="IPR036291">
    <property type="entry name" value="NAD(P)-bd_dom_sf"/>
</dbReference>
<organism evidence="6 7">
    <name type="scientific">Aspergillus granulosus</name>
    <dbReference type="NCBI Taxonomy" id="176169"/>
    <lineage>
        <taxon>Eukaryota</taxon>
        <taxon>Fungi</taxon>
        <taxon>Dikarya</taxon>
        <taxon>Ascomycota</taxon>
        <taxon>Pezizomycotina</taxon>
        <taxon>Eurotiomycetes</taxon>
        <taxon>Eurotiomycetidae</taxon>
        <taxon>Eurotiales</taxon>
        <taxon>Aspergillaceae</taxon>
        <taxon>Aspergillus</taxon>
        <taxon>Aspergillus subgen. Nidulantes</taxon>
    </lineage>
</organism>
<evidence type="ECO:0000256" key="1">
    <source>
        <dbReference type="ARBA" id="ARBA00007598"/>
    </source>
</evidence>
<feature type="domain" description="3-hydroxyisobutyrate dehydrogenase-like NAD-binding" evidence="5">
    <location>
        <begin position="173"/>
        <end position="279"/>
    </location>
</feature>
<dbReference type="Gene3D" id="1.10.1040.10">
    <property type="entry name" value="N-(1-d-carboxylethyl)-l-norvaline Dehydrogenase, domain 2"/>
    <property type="match status" value="1"/>
</dbReference>
<dbReference type="InterPro" id="IPR029154">
    <property type="entry name" value="HIBADH-like_NADP-bd"/>
</dbReference>
<dbReference type="InterPro" id="IPR006115">
    <property type="entry name" value="6PGDH_NADP-bd"/>
</dbReference>
<dbReference type="PANTHER" id="PTHR43580:SF8">
    <property type="entry name" value="6-PHOSPHOGLUCONATE DEHYDROGENASE NADP-BINDING DOMAIN-CONTAINING PROTEIN-RELATED"/>
    <property type="match status" value="1"/>
</dbReference>
<dbReference type="EMBL" id="JBFXLT010000057">
    <property type="protein sequence ID" value="KAL2811515.1"/>
    <property type="molecule type" value="Genomic_DNA"/>
</dbReference>
<dbReference type="Gene3D" id="3.40.50.720">
    <property type="entry name" value="NAD(P)-binding Rossmann-like Domain"/>
    <property type="match status" value="1"/>
</dbReference>
<gene>
    <name evidence="6" type="ORF">BJX63DRAFT_399105</name>
</gene>
<sequence>MGLAMALNLQRHLSATNAPPLRIYNRTASRGQSLVEAGSIQSPSISDLITTVDICFICVSDDQAATTIIGSMLGIDTKTETEAAITSIDLQGKIIVDTSTVHPDISSWVQRELTARGASFVAAPVFGATPVALEGRLLFVVAGGDEAVRAIEPFLVGVMARKVLRVGEDVSKATMMKTAGNFLTAGLLELVAESLVFAEKTGIGNEALQALIEEQYGPLPFAMSKRMLNGHYLPKKGDRPWSDLNLALKDVGLGVDCAEKAGTRLPVAELVLKHLGEARLYREGKDRALDSSSLFGVLRENAGLAFETDVVKRRDREEQ</sequence>
<reference evidence="6 7" key="1">
    <citation type="submission" date="2024-07" db="EMBL/GenBank/DDBJ databases">
        <title>Section-level genome sequencing and comparative genomics of Aspergillus sections Usti and Cavernicolus.</title>
        <authorList>
            <consortium name="Lawrence Berkeley National Laboratory"/>
            <person name="Nybo J.L."/>
            <person name="Vesth T.C."/>
            <person name="Theobald S."/>
            <person name="Frisvad J.C."/>
            <person name="Larsen T.O."/>
            <person name="Kjaerboelling I."/>
            <person name="Rothschild-Mancinelli K."/>
            <person name="Lyhne E.K."/>
            <person name="Kogle M.E."/>
            <person name="Barry K."/>
            <person name="Clum A."/>
            <person name="Na H."/>
            <person name="Ledsgaard L."/>
            <person name="Lin J."/>
            <person name="Lipzen A."/>
            <person name="Kuo A."/>
            <person name="Riley R."/>
            <person name="Mondo S."/>
            <person name="Labutti K."/>
            <person name="Haridas S."/>
            <person name="Pangalinan J."/>
            <person name="Salamov A.A."/>
            <person name="Simmons B.A."/>
            <person name="Magnuson J.K."/>
            <person name="Chen J."/>
            <person name="Drula E."/>
            <person name="Henrissat B."/>
            <person name="Wiebenga A."/>
            <person name="Lubbers R.J."/>
            <person name="Gomes A.C."/>
            <person name="Makela M.R."/>
            <person name="Stajich J."/>
            <person name="Grigoriev I.V."/>
            <person name="Mortensen U.H."/>
            <person name="De Vries R.P."/>
            <person name="Baker S.E."/>
            <person name="Andersen M.R."/>
        </authorList>
    </citation>
    <scope>NUCLEOTIDE SEQUENCE [LARGE SCALE GENOMIC DNA]</scope>
    <source>
        <strain evidence="6 7">CBS 588.65</strain>
    </source>
</reference>
<dbReference type="SUPFAM" id="SSF48179">
    <property type="entry name" value="6-phosphogluconate dehydrogenase C-terminal domain-like"/>
    <property type="match status" value="1"/>
</dbReference>
<evidence type="ECO:0000259" key="4">
    <source>
        <dbReference type="Pfam" id="PF03446"/>
    </source>
</evidence>
<dbReference type="InterPro" id="IPR008927">
    <property type="entry name" value="6-PGluconate_DH-like_C_sf"/>
</dbReference>